<sequence length="309" mass="33612">MRPWFVRVLLLVLASLALPLSAAPVPGEDDPHVLVLGRISDDPKAHYAQLKPLLDYVVAHMTEVGITGGRILMARDARQMSSYLRRSRVDWVTETAGTGTELQRRSGAQPLLLTERGGTSAYHTLLFTRADSGITSLADLRGKSVALQGVGSTSAYLMPAAMLIDAGLPLEILLSPQDRPDAASVGYVFARSELNIAAWVDKGMVDAGALSNLDWQDPQRVPAAFRANMRVLAQSPDFPRALEMVRPGLDPRVRARLRQVLLDAAQDPAAAVAMKRFFGTTRFLPLDSAALQGLDRVRDAAARVREQIE</sequence>
<dbReference type="AlphaFoldDB" id="G7UQU7"/>
<dbReference type="PANTHER" id="PTHR35841:SF1">
    <property type="entry name" value="PHOSPHONATES-BINDING PERIPLASMIC PROTEIN"/>
    <property type="match status" value="1"/>
</dbReference>
<protein>
    <submittedName>
        <fullName evidence="2">Anion binding protein</fullName>
    </submittedName>
</protein>
<evidence type="ECO:0000313" key="3">
    <source>
        <dbReference type="Proteomes" id="UP000005870"/>
    </source>
</evidence>
<name>G7UQU7_PSEUP</name>
<dbReference type="PANTHER" id="PTHR35841">
    <property type="entry name" value="PHOSPHONATES-BINDING PERIPLASMIC PROTEIN"/>
    <property type="match status" value="1"/>
</dbReference>
<organism evidence="2 3">
    <name type="scientific">Pseudoxanthomonas spadix (strain BD-a59)</name>
    <dbReference type="NCBI Taxonomy" id="1045855"/>
    <lineage>
        <taxon>Bacteria</taxon>
        <taxon>Pseudomonadati</taxon>
        <taxon>Pseudomonadota</taxon>
        <taxon>Gammaproteobacteria</taxon>
        <taxon>Lysobacterales</taxon>
        <taxon>Lysobacteraceae</taxon>
        <taxon>Pseudoxanthomonas</taxon>
    </lineage>
</organism>
<dbReference type="RefSeq" id="WP_014160006.1">
    <property type="nucleotide sequence ID" value="NC_016147.2"/>
</dbReference>
<dbReference type="Gene3D" id="3.40.190.10">
    <property type="entry name" value="Periplasmic binding protein-like II"/>
    <property type="match status" value="2"/>
</dbReference>
<dbReference type="STRING" id="1045855.DSC_05890"/>
<accession>G7UQU7</accession>
<dbReference type="SUPFAM" id="SSF53850">
    <property type="entry name" value="Periplasmic binding protein-like II"/>
    <property type="match status" value="1"/>
</dbReference>
<keyword evidence="1" id="KW-0732">Signal</keyword>
<feature type="signal peptide" evidence="1">
    <location>
        <begin position="1"/>
        <end position="22"/>
    </location>
</feature>
<evidence type="ECO:0000256" key="1">
    <source>
        <dbReference type="SAM" id="SignalP"/>
    </source>
</evidence>
<dbReference type="EMBL" id="CP003093">
    <property type="protein sequence ID" value="AER55829.1"/>
    <property type="molecule type" value="Genomic_DNA"/>
</dbReference>
<dbReference type="HOGENOM" id="CLU_075317_0_0_6"/>
<dbReference type="Proteomes" id="UP000005870">
    <property type="component" value="Chromosome"/>
</dbReference>
<dbReference type="Pfam" id="PF12974">
    <property type="entry name" value="Phosphonate-bd"/>
    <property type="match status" value="1"/>
</dbReference>
<gene>
    <name evidence="2" type="ordered locus">DSC_05890</name>
</gene>
<evidence type="ECO:0000313" key="2">
    <source>
        <dbReference type="EMBL" id="AER55829.1"/>
    </source>
</evidence>
<proteinExistence type="predicted"/>
<dbReference type="eggNOG" id="COG3221">
    <property type="taxonomic scope" value="Bacteria"/>
</dbReference>
<reference evidence="2 3" key="1">
    <citation type="journal article" date="2012" name="J. Bacteriol.">
        <title>Complete Genome Sequence of the BTEX-Degrading Bacterium Pseudoxanthomonas spadix BD-a59.</title>
        <authorList>
            <person name="Lee S.H."/>
            <person name="Jin H.M."/>
            <person name="Lee H.J."/>
            <person name="Kim J.M."/>
            <person name="Jeon C.O."/>
        </authorList>
    </citation>
    <scope>NUCLEOTIDE SEQUENCE [LARGE SCALE GENOMIC DNA]</scope>
    <source>
        <strain evidence="2 3">BD-a59</strain>
    </source>
</reference>
<feature type="chain" id="PRO_5005681927" evidence="1">
    <location>
        <begin position="23"/>
        <end position="309"/>
    </location>
</feature>
<dbReference type="KEGG" id="psd:DSC_05890"/>
<keyword evidence="3" id="KW-1185">Reference proteome</keyword>